<dbReference type="Gene3D" id="3.50.50.60">
    <property type="entry name" value="FAD/NAD(P)-binding domain"/>
    <property type="match status" value="2"/>
</dbReference>
<feature type="domain" description="Amine oxidase" evidence="2">
    <location>
        <begin position="89"/>
        <end position="343"/>
    </location>
</feature>
<dbReference type="SUPFAM" id="SSF51905">
    <property type="entry name" value="FAD/NAD(P)-binding domain"/>
    <property type="match status" value="1"/>
</dbReference>
<dbReference type="PRINTS" id="PR00420">
    <property type="entry name" value="RNGMNOXGNASE"/>
</dbReference>
<dbReference type="EMBL" id="JBHRYQ010000001">
    <property type="protein sequence ID" value="MFC3811339.1"/>
    <property type="molecule type" value="Genomic_DNA"/>
</dbReference>
<accession>A0ABV7YXN7</accession>
<reference evidence="4" key="1">
    <citation type="journal article" date="2019" name="Int. J. Syst. Evol. Microbiol.">
        <title>The Global Catalogue of Microorganisms (GCM) 10K type strain sequencing project: providing services to taxonomists for standard genome sequencing and annotation.</title>
        <authorList>
            <consortium name="The Broad Institute Genomics Platform"/>
            <consortium name="The Broad Institute Genome Sequencing Center for Infectious Disease"/>
            <person name="Wu L."/>
            <person name="Ma J."/>
        </authorList>
    </citation>
    <scope>NUCLEOTIDE SEQUENCE [LARGE SCALE GENOMIC DNA]</scope>
    <source>
        <strain evidence="4">CECT 7956</strain>
    </source>
</reference>
<dbReference type="RefSeq" id="WP_379838180.1">
    <property type="nucleotide sequence ID" value="NZ_JBHRYQ010000001.1"/>
</dbReference>
<dbReference type="InterPro" id="IPR036188">
    <property type="entry name" value="FAD/NAD-bd_sf"/>
</dbReference>
<dbReference type="InterPro" id="IPR002937">
    <property type="entry name" value="Amino_oxidase"/>
</dbReference>
<keyword evidence="4" id="KW-1185">Reference proteome</keyword>
<gene>
    <name evidence="3" type="ORF">ACFOOI_11805</name>
</gene>
<evidence type="ECO:0000313" key="3">
    <source>
        <dbReference type="EMBL" id="MFC3811339.1"/>
    </source>
</evidence>
<name>A0ABV7YXN7_9BACT</name>
<evidence type="ECO:0000313" key="4">
    <source>
        <dbReference type="Proteomes" id="UP001595616"/>
    </source>
</evidence>
<comment type="caution">
    <text evidence="3">The sequence shown here is derived from an EMBL/GenBank/DDBJ whole genome shotgun (WGS) entry which is preliminary data.</text>
</comment>
<protein>
    <submittedName>
        <fullName evidence="3">Flavin monoamine oxidase family protein</fullName>
    </submittedName>
</protein>
<dbReference type="PANTHER" id="PTHR43563:SF14">
    <property type="entry name" value="AMINE OXIDASE"/>
    <property type="match status" value="1"/>
</dbReference>
<dbReference type="Pfam" id="PF01593">
    <property type="entry name" value="Amino_oxidase"/>
    <property type="match status" value="2"/>
</dbReference>
<dbReference type="SUPFAM" id="SSF54373">
    <property type="entry name" value="FAD-linked reductases, C-terminal domain"/>
    <property type="match status" value="1"/>
</dbReference>
<evidence type="ECO:0000256" key="1">
    <source>
        <dbReference type="ARBA" id="ARBA00005995"/>
    </source>
</evidence>
<dbReference type="InterPro" id="IPR050703">
    <property type="entry name" value="Flavin_MAO"/>
</dbReference>
<proteinExistence type="inferred from homology"/>
<organism evidence="3 4">
    <name type="scientific">Lacihabitans lacunae</name>
    <dbReference type="NCBI Taxonomy" id="1028214"/>
    <lineage>
        <taxon>Bacteria</taxon>
        <taxon>Pseudomonadati</taxon>
        <taxon>Bacteroidota</taxon>
        <taxon>Cytophagia</taxon>
        <taxon>Cytophagales</taxon>
        <taxon>Leadbetterellaceae</taxon>
        <taxon>Lacihabitans</taxon>
    </lineage>
</organism>
<evidence type="ECO:0000259" key="2">
    <source>
        <dbReference type="Pfam" id="PF01593"/>
    </source>
</evidence>
<feature type="domain" description="Amine oxidase" evidence="2">
    <location>
        <begin position="11"/>
        <end position="85"/>
    </location>
</feature>
<sequence>MEEIIIIGGGISGLTTAYYLQKNNIPFVLLEAQNRLGGRIDTVLGKNQTPIEMGATWFSDAHQNLIGLLNELEIPYFQQFTEGNSFFQSHSFIPPQVFFTPQAKEASYRVKDGTQAIIEKIAATIPSEKIKLDTKVIKIADKADFIELTDNDGNLFQARKIVSTIPPQILAESVEFAPTLPKEVSNLMANVQTWMSGSIKFSLEYSEAFWRKNGFSGTIYSQSGMAVEVYDHSNFENDKFALTGFLNGSAAIYSPQQREEIVSGEIKKLFGPETPEYLSYTDKIWDNEFISIKNPIALRAHQNNGHPYLLESYFNNKLHLAGTETDTHFPGYLDGAVASAMRVFGTLSS</sequence>
<comment type="similarity">
    <text evidence="1">Belongs to the flavin monoamine oxidase family.</text>
</comment>
<dbReference type="Proteomes" id="UP001595616">
    <property type="component" value="Unassembled WGS sequence"/>
</dbReference>
<dbReference type="PANTHER" id="PTHR43563">
    <property type="entry name" value="AMINE OXIDASE"/>
    <property type="match status" value="1"/>
</dbReference>